<name>A0A0M9ERV2_FUSLA</name>
<reference evidence="2 3" key="1">
    <citation type="submission" date="2015-04" db="EMBL/GenBank/DDBJ databases">
        <title>The draft genome sequence of Fusarium langsethiae, a T-2/HT-2 mycotoxin producer.</title>
        <authorList>
            <person name="Lysoe E."/>
            <person name="Divon H.H."/>
            <person name="Terzi V."/>
            <person name="Orru L."/>
            <person name="Lamontanara A."/>
            <person name="Kolseth A.-K."/>
            <person name="Frandsen R.J."/>
            <person name="Nielsen K."/>
            <person name="Thrane U."/>
        </authorList>
    </citation>
    <scope>NUCLEOTIDE SEQUENCE [LARGE SCALE GENOMIC DNA]</scope>
    <source>
        <strain evidence="2 3">Fl201059</strain>
    </source>
</reference>
<feature type="coiled-coil region" evidence="1">
    <location>
        <begin position="347"/>
        <end position="385"/>
    </location>
</feature>
<dbReference type="Proteomes" id="UP000037904">
    <property type="component" value="Unassembled WGS sequence"/>
</dbReference>
<proteinExistence type="predicted"/>
<keyword evidence="1" id="KW-0175">Coiled coil</keyword>
<sequence>MMTTFDAQTIDVCQCTKANGTRENEGEAGTTLICPDCHLEEATAREGKDAEQTAVEQAVIPDETRIYAAFKDSPSLMRIASQNPGEQSIELVIRKRQKGQKPSARFARNLVKEYGTTALTTSLKSLLDEGVFTSPDIAKRRFPDLFLDEQLQESKEGQEAMTELPVTTEVQPGNNECNIREDMTDNHDTVEVENSRNSQTLQERRPLISLPVRPQQRLMSQLQLMLEHACFEFGRREMQKELDKRGWSCAEAVPLQTWTDLFRQDETFETEENAFRLSYTLNSVDNVQGIAVHRRVVDLGELMKLLSDVEEFVRLLNTPTYWTAVKQIRQVIEDTLRRVNLTAALFQRGADRKIAQIEEQRKRLKQQEEEVQQGLQESLNKIENSIEREVFVAMRQAKEDLPDIGLA</sequence>
<evidence type="ECO:0000313" key="3">
    <source>
        <dbReference type="Proteomes" id="UP000037904"/>
    </source>
</evidence>
<dbReference type="AlphaFoldDB" id="A0A0M9ERV2"/>
<keyword evidence="3" id="KW-1185">Reference proteome</keyword>
<evidence type="ECO:0000313" key="2">
    <source>
        <dbReference type="EMBL" id="KPA38553.1"/>
    </source>
</evidence>
<comment type="caution">
    <text evidence="2">The sequence shown here is derived from an EMBL/GenBank/DDBJ whole genome shotgun (WGS) entry which is preliminary data.</text>
</comment>
<dbReference type="EMBL" id="JXCE01000268">
    <property type="protein sequence ID" value="KPA38553.1"/>
    <property type="molecule type" value="Genomic_DNA"/>
</dbReference>
<accession>A0A0M9ERV2</accession>
<dbReference type="OrthoDB" id="5324651at2759"/>
<evidence type="ECO:0000256" key="1">
    <source>
        <dbReference type="SAM" id="Coils"/>
    </source>
</evidence>
<protein>
    <submittedName>
        <fullName evidence="2">Uncharacterized protein</fullName>
    </submittedName>
</protein>
<organism evidence="2 3">
    <name type="scientific">Fusarium langsethiae</name>
    <dbReference type="NCBI Taxonomy" id="179993"/>
    <lineage>
        <taxon>Eukaryota</taxon>
        <taxon>Fungi</taxon>
        <taxon>Dikarya</taxon>
        <taxon>Ascomycota</taxon>
        <taxon>Pezizomycotina</taxon>
        <taxon>Sordariomycetes</taxon>
        <taxon>Hypocreomycetidae</taxon>
        <taxon>Hypocreales</taxon>
        <taxon>Nectriaceae</taxon>
        <taxon>Fusarium</taxon>
    </lineage>
</organism>
<gene>
    <name evidence="2" type="ORF">FLAG1_08618</name>
</gene>